<evidence type="ECO:0000313" key="1">
    <source>
        <dbReference type="EMBL" id="KIK42419.1"/>
    </source>
</evidence>
<reference evidence="2" key="2">
    <citation type="submission" date="2015-01" db="EMBL/GenBank/DDBJ databases">
        <title>Evolutionary Origins and Diversification of the Mycorrhizal Mutualists.</title>
        <authorList>
            <consortium name="DOE Joint Genome Institute"/>
            <consortium name="Mycorrhizal Genomics Consortium"/>
            <person name="Kohler A."/>
            <person name="Kuo A."/>
            <person name="Nagy L.G."/>
            <person name="Floudas D."/>
            <person name="Copeland A."/>
            <person name="Barry K.W."/>
            <person name="Cichocki N."/>
            <person name="Veneault-Fourrey C."/>
            <person name="LaButti K."/>
            <person name="Lindquist E.A."/>
            <person name="Lipzen A."/>
            <person name="Lundell T."/>
            <person name="Morin E."/>
            <person name="Murat C."/>
            <person name="Riley R."/>
            <person name="Ohm R."/>
            <person name="Sun H."/>
            <person name="Tunlid A."/>
            <person name="Henrissat B."/>
            <person name="Grigoriev I.V."/>
            <person name="Hibbett D.S."/>
            <person name="Martin F."/>
        </authorList>
    </citation>
    <scope>NUCLEOTIDE SEQUENCE [LARGE SCALE GENOMIC DNA]</scope>
    <source>
        <strain evidence="2">UH-Slu-Lm8-n1</strain>
    </source>
</reference>
<accession>A0A0D0AX85</accession>
<dbReference type="EMBL" id="KN835239">
    <property type="protein sequence ID" value="KIK42419.1"/>
    <property type="molecule type" value="Genomic_DNA"/>
</dbReference>
<gene>
    <name evidence="1" type="ORF">CY34DRAFT_143450</name>
</gene>
<dbReference type="AlphaFoldDB" id="A0A0D0AX85"/>
<dbReference type="InParanoid" id="A0A0D0AX85"/>
<dbReference type="Proteomes" id="UP000054485">
    <property type="component" value="Unassembled WGS sequence"/>
</dbReference>
<protein>
    <submittedName>
        <fullName evidence="1">Uncharacterized protein</fullName>
    </submittedName>
</protein>
<name>A0A0D0AX85_9AGAM</name>
<proteinExistence type="predicted"/>
<organism evidence="1 2">
    <name type="scientific">Suillus luteus UH-Slu-Lm8-n1</name>
    <dbReference type="NCBI Taxonomy" id="930992"/>
    <lineage>
        <taxon>Eukaryota</taxon>
        <taxon>Fungi</taxon>
        <taxon>Dikarya</taxon>
        <taxon>Basidiomycota</taxon>
        <taxon>Agaricomycotina</taxon>
        <taxon>Agaricomycetes</taxon>
        <taxon>Agaricomycetidae</taxon>
        <taxon>Boletales</taxon>
        <taxon>Suillineae</taxon>
        <taxon>Suillaceae</taxon>
        <taxon>Suillus</taxon>
    </lineage>
</organism>
<dbReference type="HOGENOM" id="CLU_940657_0_0_1"/>
<dbReference type="OrthoDB" id="2630529at2759"/>
<keyword evidence="2" id="KW-1185">Reference proteome</keyword>
<reference evidence="1 2" key="1">
    <citation type="submission" date="2014-04" db="EMBL/GenBank/DDBJ databases">
        <authorList>
            <consortium name="DOE Joint Genome Institute"/>
            <person name="Kuo A."/>
            <person name="Ruytinx J."/>
            <person name="Rineau F."/>
            <person name="Colpaert J."/>
            <person name="Kohler A."/>
            <person name="Nagy L.G."/>
            <person name="Floudas D."/>
            <person name="Copeland A."/>
            <person name="Barry K.W."/>
            <person name="Cichocki N."/>
            <person name="Veneault-Fourrey C."/>
            <person name="LaButti K."/>
            <person name="Lindquist E.A."/>
            <person name="Lipzen A."/>
            <person name="Lundell T."/>
            <person name="Morin E."/>
            <person name="Murat C."/>
            <person name="Sun H."/>
            <person name="Tunlid A."/>
            <person name="Henrissat B."/>
            <person name="Grigoriev I.V."/>
            <person name="Hibbett D.S."/>
            <person name="Martin F."/>
            <person name="Nordberg H.P."/>
            <person name="Cantor M.N."/>
            <person name="Hua S.X."/>
        </authorList>
    </citation>
    <scope>NUCLEOTIDE SEQUENCE [LARGE SCALE GENOMIC DNA]</scope>
    <source>
        <strain evidence="1 2">UH-Slu-Lm8-n1</strain>
    </source>
</reference>
<sequence length="296" mass="33006">MKITGGRSPPTVCIALSVYRSRHRAASAKLSRAPTVTVQPLLLSPLYGVLWPFIKQGDFVLHVWSLQALCLNWANVPHVHACSAQGSSYGITRVHPARPLTCGAPTCIPNSEDSRKCSNPGCWSLRLCTTQVCPECITQDNFSCPCGRYWTCGSCESQTSTVRRLLTCPRCLQCFCKSCSYIEACKLCQRVGLCNDCMEEAGEEVEYAQGGKCQNCQSHLCNTCDDGGQSCRTCSQILCRLCKEEEVRDFSDPIVRTECRVLDQQCKRCANFRQLCDYDHGYFEFGSGGEMMYHNF</sequence>
<evidence type="ECO:0000313" key="2">
    <source>
        <dbReference type="Proteomes" id="UP000054485"/>
    </source>
</evidence>